<evidence type="ECO:0000313" key="10">
    <source>
        <dbReference type="Proteomes" id="UP000009168"/>
    </source>
</evidence>
<evidence type="ECO:0000256" key="3">
    <source>
        <dbReference type="ARBA" id="ARBA00022741"/>
    </source>
</evidence>
<evidence type="ECO:0000313" key="9">
    <source>
        <dbReference type="EMBL" id="EAR96237.2"/>
    </source>
</evidence>
<dbReference type="HOGENOM" id="CLU_499240_0_0_1"/>
<feature type="region of interest" description="Disordered" evidence="6">
    <location>
        <begin position="451"/>
        <end position="502"/>
    </location>
</feature>
<evidence type="ECO:0000256" key="4">
    <source>
        <dbReference type="ARBA" id="ARBA00022777"/>
    </source>
</evidence>
<sequence length="820" mass="96711">MYYNRVSKIELQSSKKNKEGHTEYLINAFYQDLLNPIQFKSRYSTLLELHKALIPLNKKDSLPQFPGKNLFGTKSQDLILKRLSDINEYFDNLLRLPQLGGYSIIIYFINNKSVVKKELCWRLQVRNRIELFKYYFKEKKPISNTLNQKVYKLIKNNQPFVLKKYGLDDEINKKDPSSLQSWRVTVDQFSNRVSKIKSDKYLSMIEQLFINSDPYRKCNCKSKEFYTKLWIVSPYYESTLESEIDLRYKNKKSFSSNEIMDIFRNIMKGLEELYINQLYHRNLKPSNVGILKQNQKFVYQLMDYHDLLLRKKEKSMAQGNANSNRYSINLAYKSPKRISQIRLTDNSKNSDEDYKNFDMYALGIILLQLCLVLPTSELQGFQEISQLRDDMINNQLQQIKQKYDESLYQYICVLLNKSTLSVFSNQDKYQLQKLSIFDIVYSKLFNNHQSDINQNATQNSPQVSPPKNNENNISSTKALSEQSTTCGSSSQDIENQQKQADQEIQQEKQGILEYADECFILKFQQNTENLIQQKKTQHILRILLSECNLNNEQIKEQLQCIKEPSNFKGYASICLAKNQITNSLGIILKDFLLSLENIDSISIDLKESQNISAHLILNILESIEERKQITVLLIDISKCPQITSECINSIIIKASQISHLLLFSLYFFKQLNNILKKVIFIFIQIQFKSQRRNSVITRNAILIIQILTINQIHVHILSSKSYNIINQKFQQIYQYKIQFQIHNLPKKVKKIFYFKNLLYLVLYENYLHLCNIIIKFYKKIALFILFFNLYLLKKFPILNQIFYLINQIISLLIKQVSQRK</sequence>
<dbReference type="Gene3D" id="3.30.1520.10">
    <property type="entry name" value="Phox-like domain"/>
    <property type="match status" value="1"/>
</dbReference>
<dbReference type="SMART" id="SM00220">
    <property type="entry name" value="S_TKc"/>
    <property type="match status" value="1"/>
</dbReference>
<feature type="domain" description="Protein kinase" evidence="7">
    <location>
        <begin position="136"/>
        <end position="437"/>
    </location>
</feature>
<dbReference type="SMART" id="SM00312">
    <property type="entry name" value="PX"/>
    <property type="match status" value="1"/>
</dbReference>
<name>Q23I80_TETTS</name>
<dbReference type="KEGG" id="tet:TTHERM_01379970"/>
<evidence type="ECO:0000256" key="5">
    <source>
        <dbReference type="ARBA" id="ARBA00022840"/>
    </source>
</evidence>
<dbReference type="PANTHER" id="PTHR43671:SF13">
    <property type="entry name" value="SERINE_THREONINE-PROTEIN KINASE NEK2"/>
    <property type="match status" value="1"/>
</dbReference>
<keyword evidence="3" id="KW-0547">Nucleotide-binding</keyword>
<keyword evidence="4 9" id="KW-0418">Kinase</keyword>
<dbReference type="AlphaFoldDB" id="Q23I80"/>
<dbReference type="GO" id="GO:0004674">
    <property type="term" value="F:protein serine/threonine kinase activity"/>
    <property type="evidence" value="ECO:0007669"/>
    <property type="project" value="UniProtKB-EC"/>
</dbReference>
<dbReference type="OrthoDB" id="10254720at2759"/>
<dbReference type="GO" id="GO:0005524">
    <property type="term" value="F:ATP binding"/>
    <property type="evidence" value="ECO:0007669"/>
    <property type="project" value="UniProtKB-KW"/>
</dbReference>
<dbReference type="STRING" id="312017.Q23I80"/>
<keyword evidence="2" id="KW-0808">Transferase</keyword>
<dbReference type="RefSeq" id="XP_001016482.2">
    <property type="nucleotide sequence ID" value="XM_001016482.2"/>
</dbReference>
<reference evidence="10" key="1">
    <citation type="journal article" date="2006" name="PLoS Biol.">
        <title>Macronuclear genome sequence of the ciliate Tetrahymena thermophila, a model eukaryote.</title>
        <authorList>
            <person name="Eisen J.A."/>
            <person name="Coyne R.S."/>
            <person name="Wu M."/>
            <person name="Wu D."/>
            <person name="Thiagarajan M."/>
            <person name="Wortman J.R."/>
            <person name="Badger J.H."/>
            <person name="Ren Q."/>
            <person name="Amedeo P."/>
            <person name="Jones K.M."/>
            <person name="Tallon L.J."/>
            <person name="Delcher A.L."/>
            <person name="Salzberg S.L."/>
            <person name="Silva J.C."/>
            <person name="Haas B.J."/>
            <person name="Majoros W.H."/>
            <person name="Farzad M."/>
            <person name="Carlton J.M."/>
            <person name="Smith R.K. Jr."/>
            <person name="Garg J."/>
            <person name="Pearlman R.E."/>
            <person name="Karrer K.M."/>
            <person name="Sun L."/>
            <person name="Manning G."/>
            <person name="Elde N.C."/>
            <person name="Turkewitz A.P."/>
            <person name="Asai D.J."/>
            <person name="Wilkes D.E."/>
            <person name="Wang Y."/>
            <person name="Cai H."/>
            <person name="Collins K."/>
            <person name="Stewart B.A."/>
            <person name="Lee S.R."/>
            <person name="Wilamowska K."/>
            <person name="Weinberg Z."/>
            <person name="Ruzzo W.L."/>
            <person name="Wloga D."/>
            <person name="Gaertig J."/>
            <person name="Frankel J."/>
            <person name="Tsao C.-C."/>
            <person name="Gorovsky M.A."/>
            <person name="Keeling P.J."/>
            <person name="Waller R.F."/>
            <person name="Patron N.J."/>
            <person name="Cherry J.M."/>
            <person name="Stover N.A."/>
            <person name="Krieger C.J."/>
            <person name="del Toro C."/>
            <person name="Ryder H.F."/>
            <person name="Williamson S.C."/>
            <person name="Barbeau R.A."/>
            <person name="Hamilton E.P."/>
            <person name="Orias E."/>
        </authorList>
    </citation>
    <scope>NUCLEOTIDE SEQUENCE [LARGE SCALE GENOMIC DNA]</scope>
    <source>
        <strain evidence="10">SB210</strain>
    </source>
</reference>
<organism evidence="9 10">
    <name type="scientific">Tetrahymena thermophila (strain SB210)</name>
    <dbReference type="NCBI Taxonomy" id="312017"/>
    <lineage>
        <taxon>Eukaryota</taxon>
        <taxon>Sar</taxon>
        <taxon>Alveolata</taxon>
        <taxon>Ciliophora</taxon>
        <taxon>Intramacronucleata</taxon>
        <taxon>Oligohymenophorea</taxon>
        <taxon>Hymenostomatida</taxon>
        <taxon>Tetrahymenina</taxon>
        <taxon>Tetrahymenidae</taxon>
        <taxon>Tetrahymena</taxon>
    </lineage>
</organism>
<dbReference type="InterPro" id="IPR001683">
    <property type="entry name" value="PX_dom"/>
</dbReference>
<dbReference type="GeneID" id="7830397"/>
<dbReference type="CDD" id="cd06093">
    <property type="entry name" value="PX_domain"/>
    <property type="match status" value="1"/>
</dbReference>
<dbReference type="SUPFAM" id="SSF56112">
    <property type="entry name" value="Protein kinase-like (PK-like)"/>
    <property type="match status" value="1"/>
</dbReference>
<dbReference type="InParanoid" id="Q23I80"/>
<feature type="domain" description="PX" evidence="8">
    <location>
        <begin position="2"/>
        <end position="116"/>
    </location>
</feature>
<keyword evidence="5" id="KW-0067">ATP-binding</keyword>
<protein>
    <recommendedName>
        <fullName evidence="1">non-specific serine/threonine protein kinase</fullName>
        <ecNumber evidence="1">2.7.11.1</ecNumber>
    </recommendedName>
</protein>
<evidence type="ECO:0000256" key="2">
    <source>
        <dbReference type="ARBA" id="ARBA00022679"/>
    </source>
</evidence>
<dbReference type="InterPro" id="IPR050660">
    <property type="entry name" value="NEK_Ser/Thr_kinase"/>
</dbReference>
<dbReference type="PANTHER" id="PTHR43671">
    <property type="entry name" value="SERINE/THREONINE-PROTEIN KINASE NEK"/>
    <property type="match status" value="1"/>
</dbReference>
<dbReference type="Proteomes" id="UP000009168">
    <property type="component" value="Unassembled WGS sequence"/>
</dbReference>
<dbReference type="Pfam" id="PF00069">
    <property type="entry name" value="Pkinase"/>
    <property type="match status" value="1"/>
</dbReference>
<dbReference type="InterPro" id="IPR000719">
    <property type="entry name" value="Prot_kinase_dom"/>
</dbReference>
<evidence type="ECO:0000256" key="1">
    <source>
        <dbReference type="ARBA" id="ARBA00012513"/>
    </source>
</evidence>
<dbReference type="PROSITE" id="PS50011">
    <property type="entry name" value="PROTEIN_KINASE_DOM"/>
    <property type="match status" value="1"/>
</dbReference>
<dbReference type="Gene3D" id="1.10.510.10">
    <property type="entry name" value="Transferase(Phosphotransferase) domain 1"/>
    <property type="match status" value="1"/>
</dbReference>
<dbReference type="SUPFAM" id="SSF64268">
    <property type="entry name" value="PX domain"/>
    <property type="match status" value="1"/>
</dbReference>
<accession>Q23I80</accession>
<dbReference type="GO" id="GO:0035091">
    <property type="term" value="F:phosphatidylinositol binding"/>
    <property type="evidence" value="ECO:0007669"/>
    <property type="project" value="InterPro"/>
</dbReference>
<dbReference type="InterPro" id="IPR036871">
    <property type="entry name" value="PX_dom_sf"/>
</dbReference>
<gene>
    <name evidence="9" type="ORF">TTHERM_01379970</name>
</gene>
<evidence type="ECO:0000256" key="6">
    <source>
        <dbReference type="SAM" id="MobiDB-lite"/>
    </source>
</evidence>
<dbReference type="Pfam" id="PF00787">
    <property type="entry name" value="PX"/>
    <property type="match status" value="1"/>
</dbReference>
<dbReference type="PROSITE" id="PS50195">
    <property type="entry name" value="PX"/>
    <property type="match status" value="1"/>
</dbReference>
<dbReference type="InterPro" id="IPR011009">
    <property type="entry name" value="Kinase-like_dom_sf"/>
</dbReference>
<dbReference type="EC" id="2.7.11.1" evidence="1"/>
<dbReference type="EMBL" id="GG662696">
    <property type="protein sequence ID" value="EAR96237.2"/>
    <property type="molecule type" value="Genomic_DNA"/>
</dbReference>
<proteinExistence type="predicted"/>
<evidence type="ECO:0000259" key="7">
    <source>
        <dbReference type="PROSITE" id="PS50011"/>
    </source>
</evidence>
<evidence type="ECO:0000259" key="8">
    <source>
        <dbReference type="PROSITE" id="PS50195"/>
    </source>
</evidence>
<feature type="compositionally biased region" description="Polar residues" evidence="6">
    <location>
        <begin position="451"/>
        <end position="494"/>
    </location>
</feature>
<keyword evidence="10" id="KW-1185">Reference proteome</keyword>